<dbReference type="SUPFAM" id="SSF52374">
    <property type="entry name" value="Nucleotidylyl transferase"/>
    <property type="match status" value="1"/>
</dbReference>
<dbReference type="Pfam" id="PF08264">
    <property type="entry name" value="Anticodon_1"/>
    <property type="match status" value="1"/>
</dbReference>
<dbReference type="GO" id="GO:0005524">
    <property type="term" value="F:ATP binding"/>
    <property type="evidence" value="ECO:0007669"/>
    <property type="project" value="UniProtKB-KW"/>
</dbReference>
<dbReference type="GO" id="GO:0000049">
    <property type="term" value="F:tRNA binding"/>
    <property type="evidence" value="ECO:0007669"/>
    <property type="project" value="InterPro"/>
</dbReference>
<feature type="domain" description="Aminoacyl-tRNA synthetase class Ia" evidence="6">
    <location>
        <begin position="12"/>
        <end position="249"/>
    </location>
</feature>
<feature type="non-terminal residue" evidence="8">
    <location>
        <position position="534"/>
    </location>
</feature>
<organism evidence="8">
    <name type="scientific">Medioppia subpectinata</name>
    <dbReference type="NCBI Taxonomy" id="1979941"/>
    <lineage>
        <taxon>Eukaryota</taxon>
        <taxon>Metazoa</taxon>
        <taxon>Ecdysozoa</taxon>
        <taxon>Arthropoda</taxon>
        <taxon>Chelicerata</taxon>
        <taxon>Arachnida</taxon>
        <taxon>Acari</taxon>
        <taxon>Acariformes</taxon>
        <taxon>Sarcoptiformes</taxon>
        <taxon>Oribatida</taxon>
        <taxon>Brachypylina</taxon>
        <taxon>Oppioidea</taxon>
        <taxon>Oppiidae</taxon>
        <taxon>Medioppia</taxon>
    </lineage>
</organism>
<dbReference type="InterPro" id="IPR050081">
    <property type="entry name" value="Ile-tRNA_ligase"/>
</dbReference>
<dbReference type="EMBL" id="OC881716">
    <property type="protein sequence ID" value="CAD7642416.1"/>
    <property type="molecule type" value="Genomic_DNA"/>
</dbReference>
<dbReference type="GO" id="GO:0005739">
    <property type="term" value="C:mitochondrion"/>
    <property type="evidence" value="ECO:0007669"/>
    <property type="project" value="TreeGrafter"/>
</dbReference>
<sequence>YPYDWRFNEPVIVRASPQWFLTIESIREDCIKALENVVFYPDFYKEYLVNQLNVRPNWCISRQRSWGVPIPVFYRKNDTQFKTPIFSKPIFDHILDQFKEKGCDIWWLSSVDQLVPNHMIESELKMCANDLVKGKDIFDIWFDSGNSWNSVLSEPKVADMYLEGYDQLRGWFQSSLILSVALRKCPPFRSVKIHGFALDSEGKKMSKSVGNVIDPNDVINNQTNATNCGSDGFRWWTAKYASHHKDERVSIDSFDETLTTINDFRRALRFLMGSLHDFDPSKDVCVVSEMNVLDKYMLHHLHHYLNDIDLYYKNYRFHRVVSSSLELIRNRISGFYFSRIKHRLYCHHKTSQRRRNCQTVLLYLYNSIVYQLAPILPHIMTEAYNQLPTDSQFIQNNDDWNEPNIEEDMNLVLSMTHLINKEFVGKNMSKYDCYINVDANGLQNLSLFQMESNSMDSDLCEILGTSSVVYLHSNDSKLAQKDGITLNGCSNHINYELLITSANNCLCDRCRRYTAVNRSQPCHQCLQVLSQTKQ</sequence>
<dbReference type="PANTHER" id="PTHR42765">
    <property type="entry name" value="SOLEUCYL-TRNA SYNTHETASE"/>
    <property type="match status" value="1"/>
</dbReference>
<dbReference type="GO" id="GO:0032543">
    <property type="term" value="P:mitochondrial translation"/>
    <property type="evidence" value="ECO:0007669"/>
    <property type="project" value="TreeGrafter"/>
</dbReference>
<dbReference type="OrthoDB" id="10264412at2759"/>
<dbReference type="AlphaFoldDB" id="A0A7R9QE66"/>
<keyword evidence="4" id="KW-0648">Protein biosynthesis</keyword>
<evidence type="ECO:0000256" key="4">
    <source>
        <dbReference type="ARBA" id="ARBA00022917"/>
    </source>
</evidence>
<evidence type="ECO:0000259" key="7">
    <source>
        <dbReference type="Pfam" id="PF08264"/>
    </source>
</evidence>
<keyword evidence="9" id="KW-1185">Reference proteome</keyword>
<keyword evidence="1" id="KW-0436">Ligase</keyword>
<feature type="non-terminal residue" evidence="8">
    <location>
        <position position="1"/>
    </location>
</feature>
<proteinExistence type="predicted"/>
<evidence type="ECO:0000313" key="8">
    <source>
        <dbReference type="EMBL" id="CAD7642416.1"/>
    </source>
</evidence>
<keyword evidence="5" id="KW-0030">Aminoacyl-tRNA synthetase</keyword>
<evidence type="ECO:0000256" key="3">
    <source>
        <dbReference type="ARBA" id="ARBA00022840"/>
    </source>
</evidence>
<evidence type="ECO:0000259" key="6">
    <source>
        <dbReference type="Pfam" id="PF00133"/>
    </source>
</evidence>
<gene>
    <name evidence="8" type="ORF">OSB1V03_LOCUS19135</name>
</gene>
<evidence type="ECO:0000256" key="2">
    <source>
        <dbReference type="ARBA" id="ARBA00022741"/>
    </source>
</evidence>
<dbReference type="PANTHER" id="PTHR42765:SF1">
    <property type="entry name" value="ISOLEUCINE--TRNA LIGASE, MITOCHONDRIAL"/>
    <property type="match status" value="1"/>
</dbReference>
<dbReference type="InterPro" id="IPR013155">
    <property type="entry name" value="M/V/L/I-tRNA-synth_anticd-bd"/>
</dbReference>
<dbReference type="InterPro" id="IPR033708">
    <property type="entry name" value="Anticodon_Ile_BEm"/>
</dbReference>
<dbReference type="EMBL" id="CAJPIZ010027141">
    <property type="protein sequence ID" value="CAG2119186.1"/>
    <property type="molecule type" value="Genomic_DNA"/>
</dbReference>
<name>A0A7R9QE66_9ACAR</name>
<evidence type="ECO:0008006" key="10">
    <source>
        <dbReference type="Google" id="ProtNLM"/>
    </source>
</evidence>
<dbReference type="Gene3D" id="1.10.730.20">
    <property type="match status" value="1"/>
</dbReference>
<feature type="domain" description="Methionyl/Valyl/Leucyl/Isoleucyl-tRNA synthetase anticodon-binding" evidence="7">
    <location>
        <begin position="294"/>
        <end position="421"/>
    </location>
</feature>
<dbReference type="Proteomes" id="UP000759131">
    <property type="component" value="Unassembled WGS sequence"/>
</dbReference>
<dbReference type="Pfam" id="PF00133">
    <property type="entry name" value="tRNA-synt_1"/>
    <property type="match status" value="1"/>
</dbReference>
<evidence type="ECO:0000256" key="5">
    <source>
        <dbReference type="ARBA" id="ARBA00023146"/>
    </source>
</evidence>
<dbReference type="InterPro" id="IPR002300">
    <property type="entry name" value="aa-tRNA-synth_Ia"/>
</dbReference>
<dbReference type="SUPFAM" id="SSF47323">
    <property type="entry name" value="Anticodon-binding domain of a subclass of class I aminoacyl-tRNA synthetases"/>
    <property type="match status" value="1"/>
</dbReference>
<dbReference type="InterPro" id="IPR009080">
    <property type="entry name" value="tRNAsynth_Ia_anticodon-bd"/>
</dbReference>
<reference evidence="8" key="1">
    <citation type="submission" date="2020-11" db="EMBL/GenBank/DDBJ databases">
        <authorList>
            <person name="Tran Van P."/>
        </authorList>
    </citation>
    <scope>NUCLEOTIDE SEQUENCE</scope>
</reference>
<dbReference type="Gene3D" id="1.10.10.830">
    <property type="entry name" value="Ile-tRNA synthetase CP2 domain-like"/>
    <property type="match status" value="1"/>
</dbReference>
<dbReference type="GO" id="GO:0006428">
    <property type="term" value="P:isoleucyl-tRNA aminoacylation"/>
    <property type="evidence" value="ECO:0007669"/>
    <property type="project" value="TreeGrafter"/>
</dbReference>
<protein>
    <recommendedName>
        <fullName evidence="10">Isoleucyl-tRNA synthetase</fullName>
    </recommendedName>
</protein>
<dbReference type="InterPro" id="IPR014729">
    <property type="entry name" value="Rossmann-like_a/b/a_fold"/>
</dbReference>
<dbReference type="GO" id="GO:0004822">
    <property type="term" value="F:isoleucine-tRNA ligase activity"/>
    <property type="evidence" value="ECO:0007669"/>
    <property type="project" value="TreeGrafter"/>
</dbReference>
<keyword evidence="3" id="KW-0067">ATP-binding</keyword>
<keyword evidence="2" id="KW-0547">Nucleotide-binding</keyword>
<evidence type="ECO:0000256" key="1">
    <source>
        <dbReference type="ARBA" id="ARBA00022598"/>
    </source>
</evidence>
<dbReference type="Gene3D" id="3.40.50.620">
    <property type="entry name" value="HUPs"/>
    <property type="match status" value="1"/>
</dbReference>
<evidence type="ECO:0000313" key="9">
    <source>
        <dbReference type="Proteomes" id="UP000759131"/>
    </source>
</evidence>
<dbReference type="CDD" id="cd07960">
    <property type="entry name" value="Anticodon_Ia_Ile_BEm"/>
    <property type="match status" value="1"/>
</dbReference>
<accession>A0A7R9QE66</accession>